<protein>
    <submittedName>
        <fullName evidence="3">Flocculation protein FLO11-like</fullName>
    </submittedName>
</protein>
<comment type="caution">
    <text evidence="3">The sequence shown here is derived from an EMBL/GenBank/DDBJ whole genome shotgun (WGS) entry which is preliminary data.</text>
</comment>
<sequence length="347" mass="37547">MDTTALTCAQNSYVDHSTTMHDPSIPSPTRTATQDDNSPTVSVDTINVDSDSNSLEEFDNVVLSKLLSRSHRLDVTMNTPRCISTHMSGERISPDSSSSPTVSAKNVSSHVASLHLSYLNIIPSDPLVTEKNPPSPSRYDSPFNVVPPVLGVNSTTTLPPVLLVGPHDLSVPGYAPSAMPSAGVMGSSFMPKVMRKPLVKDNVHKRKYVVQHCIANEFISELVVNLPSDFNDPSANEFHKVHVHGVCFTISLSLLNQFLGMSLPGDSFVSYPSLKRLDMELTSGTLCAFLRSHPTILSALDVAGPALKTMTLSFSCFKGSMFLTCLWIYVLLLVVPATSLQMSLVLS</sequence>
<keyword evidence="2" id="KW-0472">Membrane</keyword>
<evidence type="ECO:0000313" key="3">
    <source>
        <dbReference type="EMBL" id="KAA0058907.1"/>
    </source>
</evidence>
<dbReference type="EMBL" id="SSTE01006658">
    <property type="protein sequence ID" value="KAA0058907.1"/>
    <property type="molecule type" value="Genomic_DNA"/>
</dbReference>
<keyword evidence="2" id="KW-0812">Transmembrane</keyword>
<evidence type="ECO:0000256" key="2">
    <source>
        <dbReference type="SAM" id="Phobius"/>
    </source>
</evidence>
<feature type="transmembrane region" description="Helical" evidence="2">
    <location>
        <begin position="326"/>
        <end position="346"/>
    </location>
</feature>
<organism evidence="3 4">
    <name type="scientific">Cucumis melo var. makuwa</name>
    <name type="common">Oriental melon</name>
    <dbReference type="NCBI Taxonomy" id="1194695"/>
    <lineage>
        <taxon>Eukaryota</taxon>
        <taxon>Viridiplantae</taxon>
        <taxon>Streptophyta</taxon>
        <taxon>Embryophyta</taxon>
        <taxon>Tracheophyta</taxon>
        <taxon>Spermatophyta</taxon>
        <taxon>Magnoliopsida</taxon>
        <taxon>eudicotyledons</taxon>
        <taxon>Gunneridae</taxon>
        <taxon>Pentapetalae</taxon>
        <taxon>rosids</taxon>
        <taxon>fabids</taxon>
        <taxon>Cucurbitales</taxon>
        <taxon>Cucurbitaceae</taxon>
        <taxon>Benincaseae</taxon>
        <taxon>Cucumis</taxon>
    </lineage>
</organism>
<accession>A0A5A7UW36</accession>
<gene>
    <name evidence="3" type="ORF">E6C27_scaffold98G00740</name>
</gene>
<dbReference type="Proteomes" id="UP000321393">
    <property type="component" value="Unassembled WGS sequence"/>
</dbReference>
<dbReference type="AlphaFoldDB" id="A0A5A7UW36"/>
<feature type="region of interest" description="Disordered" evidence="1">
    <location>
        <begin position="14"/>
        <end position="39"/>
    </location>
</feature>
<reference evidence="3 4" key="1">
    <citation type="submission" date="2019-08" db="EMBL/GenBank/DDBJ databases">
        <title>Draft genome sequences of two oriental melons (Cucumis melo L. var makuwa).</title>
        <authorList>
            <person name="Kwon S.-Y."/>
        </authorList>
    </citation>
    <scope>NUCLEOTIDE SEQUENCE [LARGE SCALE GENOMIC DNA]</scope>
    <source>
        <strain evidence="4">cv. SW 3</strain>
        <tissue evidence="3">Leaf</tissue>
    </source>
</reference>
<proteinExistence type="predicted"/>
<evidence type="ECO:0000256" key="1">
    <source>
        <dbReference type="SAM" id="MobiDB-lite"/>
    </source>
</evidence>
<dbReference type="OrthoDB" id="1425037at2759"/>
<name>A0A5A7UW36_CUCMM</name>
<keyword evidence="2" id="KW-1133">Transmembrane helix</keyword>
<evidence type="ECO:0000313" key="4">
    <source>
        <dbReference type="Proteomes" id="UP000321393"/>
    </source>
</evidence>